<protein>
    <submittedName>
        <fullName evidence="2">F-box domain-containing protein</fullName>
    </submittedName>
</protein>
<evidence type="ECO:0000313" key="2">
    <source>
        <dbReference type="WBParaSite" id="PTRK_0001207900.1"/>
    </source>
</evidence>
<sequence>MCVNKKMKFATNSNIEVVGKNFRLMSLIIRHIDDIKERKNIELTCKDYYKWCHKKESNIPLSISETSNTESLRWRDDPGLIFEYKGNEIEINLPCHYGFTENSKYTLQRLFLKYLPTVESLNITKLYEKHLTFFKNIQCYENIKTLIITPLVIYNGGLQLFFTCPNLKPKTLIISDVEMPFHIYRNYFDFIKTENEMPYFIRNIELHCEVNSLKWLFKRIKMQKCGYFDELNLSRKMCENINHLNKYEFVQKILPYFKKVNYFIEDLLSVEKYQPIASAVGFLNLKLSLNIIFSKNINYGNSLSLCEIMPHNDIRNKILEINECRFLANPGITSNIYQLRIFDIFHVRSMHPFTINEIEVLKHDLLKMKYLRTLEMDYFLLRESSLFDESFFDIKFNLRNIKFYECRNMKYSDLVLIEQSCKKLENLCLLKLHDSEITIKSLTQIFGNLKGLYAEFCDNQEISNIFELYDNKHKWPRYNYLNIISQITKFQEYKINSIEQVLPRQPGQLTIKKYYLKNSLYCNIICQNNLNNHTKFNTLFCDRNSPLFF</sequence>
<name>A0A0N4ZU14_PARTI</name>
<evidence type="ECO:0000313" key="1">
    <source>
        <dbReference type="Proteomes" id="UP000038045"/>
    </source>
</evidence>
<dbReference type="Proteomes" id="UP000038045">
    <property type="component" value="Unplaced"/>
</dbReference>
<keyword evidence="1" id="KW-1185">Reference proteome</keyword>
<accession>A0A0N4ZU14</accession>
<proteinExistence type="predicted"/>
<reference evidence="2" key="1">
    <citation type="submission" date="2017-02" db="UniProtKB">
        <authorList>
            <consortium name="WormBaseParasite"/>
        </authorList>
    </citation>
    <scope>IDENTIFICATION</scope>
</reference>
<dbReference type="AlphaFoldDB" id="A0A0N4ZU14"/>
<organism evidence="1 2">
    <name type="scientific">Parastrongyloides trichosuri</name>
    <name type="common">Possum-specific nematode worm</name>
    <dbReference type="NCBI Taxonomy" id="131310"/>
    <lineage>
        <taxon>Eukaryota</taxon>
        <taxon>Metazoa</taxon>
        <taxon>Ecdysozoa</taxon>
        <taxon>Nematoda</taxon>
        <taxon>Chromadorea</taxon>
        <taxon>Rhabditida</taxon>
        <taxon>Tylenchina</taxon>
        <taxon>Panagrolaimomorpha</taxon>
        <taxon>Strongyloidoidea</taxon>
        <taxon>Strongyloididae</taxon>
        <taxon>Parastrongyloides</taxon>
    </lineage>
</organism>
<dbReference type="WBParaSite" id="PTRK_0001207900.1">
    <property type="protein sequence ID" value="PTRK_0001207900.1"/>
    <property type="gene ID" value="PTRK_0001207900"/>
</dbReference>